<proteinExistence type="inferred from homology"/>
<evidence type="ECO:0000256" key="3">
    <source>
        <dbReference type="ARBA" id="ARBA00022741"/>
    </source>
</evidence>
<keyword evidence="2 8" id="KW-0436">Ligase</keyword>
<feature type="active site" description="Nucleophile" evidence="8">
    <location>
        <position position="86"/>
    </location>
</feature>
<keyword evidence="7 8" id="KW-0315">Glutamine amidotransferase</keyword>
<evidence type="ECO:0000313" key="9">
    <source>
        <dbReference type="EMBL" id="MBJ7599242.1"/>
    </source>
</evidence>
<dbReference type="PIRSF" id="PIRSF001586">
    <property type="entry name" value="FGAM_synth_I"/>
    <property type="match status" value="1"/>
</dbReference>
<comment type="pathway">
    <text evidence="8">Purine metabolism; IMP biosynthesis via de novo pathway; 5-amino-1-(5-phospho-D-ribosyl)imidazole from N(2)-formyl-N(1)-(5-phospho-D-ribosyl)glycinamide: step 1/2.</text>
</comment>
<keyword evidence="1 8" id="KW-0963">Cytoplasm</keyword>
<dbReference type="AlphaFoldDB" id="A0A934NE84"/>
<dbReference type="HAMAP" id="MF_00421">
    <property type="entry name" value="PurQ"/>
    <property type="match status" value="1"/>
</dbReference>
<protein>
    <recommendedName>
        <fullName evidence="8">Phosphoribosylformylglycinamidine synthase subunit PurQ</fullName>
        <shortName evidence="8">FGAM synthase</shortName>
        <ecNumber evidence="8">6.3.5.3</ecNumber>
    </recommendedName>
    <alternativeName>
        <fullName evidence="8">Formylglycinamide ribonucleotide amidotransferase subunit I</fullName>
        <shortName evidence="8">FGAR amidotransferase I</shortName>
        <shortName evidence="8">FGAR-AT I</shortName>
    </alternativeName>
    <alternativeName>
        <fullName evidence="8">Glutaminase PurQ</fullName>
        <ecNumber evidence="8">3.5.1.2</ecNumber>
    </alternativeName>
    <alternativeName>
        <fullName evidence="8">Phosphoribosylformylglycinamidine synthase subunit I</fullName>
    </alternativeName>
</protein>
<dbReference type="InterPro" id="IPR029062">
    <property type="entry name" value="Class_I_gatase-like"/>
</dbReference>
<dbReference type="NCBIfam" id="TIGR01737">
    <property type="entry name" value="FGAM_synth_I"/>
    <property type="match status" value="1"/>
</dbReference>
<keyword evidence="10" id="KW-1185">Reference proteome</keyword>
<dbReference type="Pfam" id="PF13507">
    <property type="entry name" value="GATase_5"/>
    <property type="match status" value="1"/>
</dbReference>
<dbReference type="PROSITE" id="PS51273">
    <property type="entry name" value="GATASE_TYPE_1"/>
    <property type="match status" value="1"/>
</dbReference>
<evidence type="ECO:0000256" key="6">
    <source>
        <dbReference type="ARBA" id="ARBA00022840"/>
    </source>
</evidence>
<dbReference type="GO" id="GO:0004359">
    <property type="term" value="F:glutaminase activity"/>
    <property type="evidence" value="ECO:0007669"/>
    <property type="project" value="UniProtKB-EC"/>
</dbReference>
<dbReference type="GO" id="GO:0005737">
    <property type="term" value="C:cytoplasm"/>
    <property type="evidence" value="ECO:0007669"/>
    <property type="project" value="UniProtKB-SubCell"/>
</dbReference>
<dbReference type="NCBIfam" id="NF002957">
    <property type="entry name" value="PRK03619.1"/>
    <property type="match status" value="1"/>
</dbReference>
<dbReference type="GO" id="GO:0005524">
    <property type="term" value="F:ATP binding"/>
    <property type="evidence" value="ECO:0007669"/>
    <property type="project" value="UniProtKB-KW"/>
</dbReference>
<accession>A0A934NE84</accession>
<dbReference type="SMART" id="SM01211">
    <property type="entry name" value="GATase_5"/>
    <property type="match status" value="1"/>
</dbReference>
<evidence type="ECO:0000256" key="2">
    <source>
        <dbReference type="ARBA" id="ARBA00022598"/>
    </source>
</evidence>
<feature type="active site" evidence="8">
    <location>
        <position position="205"/>
    </location>
</feature>
<feature type="active site" evidence="8">
    <location>
        <position position="203"/>
    </location>
</feature>
<dbReference type="PANTHER" id="PTHR47552">
    <property type="entry name" value="PHOSPHORIBOSYLFORMYLGLYCINAMIDINE SYNTHASE SUBUNIT PURQ"/>
    <property type="match status" value="1"/>
</dbReference>
<sequence>MKFGVVVFPGTWSDRDCGLVVEELPGAELEYLWHKERDLRGVDCVILPGGFSYGDYLRTGAIARFSPVMESVVEFAQRGGLVWGICNGFQILCESGLLPGALLRNAGMEFRCAWTHLVSERVDLPFTHYLDEHQVIRVPISHGEGNYFADAPTLSRLEQRGQVVFRYCDEQGGVTAAANPNGSTQGIAAVVNERGNVLGMMPHPERCADPQLGGSDGLLLFRSAVAAAQEALVS</sequence>
<keyword evidence="6 8" id="KW-0067">ATP-binding</keyword>
<gene>
    <name evidence="8 9" type="primary">purQ</name>
    <name evidence="9" type="ORF">JF922_14355</name>
</gene>
<dbReference type="EC" id="3.5.1.2" evidence="8"/>
<organism evidence="9 10">
    <name type="scientific">Candidatus Nephthysia bennettiae</name>
    <dbReference type="NCBI Taxonomy" id="3127016"/>
    <lineage>
        <taxon>Bacteria</taxon>
        <taxon>Bacillati</taxon>
        <taxon>Candidatus Dormiibacterota</taxon>
        <taxon>Candidatus Dormibacteria</taxon>
        <taxon>Candidatus Dormibacterales</taxon>
        <taxon>Candidatus Dormibacteraceae</taxon>
        <taxon>Candidatus Nephthysia</taxon>
    </lineage>
</organism>
<dbReference type="InterPro" id="IPR010075">
    <property type="entry name" value="PRibForGlyAmidine_synth_PurQ"/>
</dbReference>
<comment type="catalytic activity">
    <reaction evidence="8">
        <text>L-glutamine + H2O = L-glutamate + NH4(+)</text>
        <dbReference type="Rhea" id="RHEA:15889"/>
        <dbReference type="ChEBI" id="CHEBI:15377"/>
        <dbReference type="ChEBI" id="CHEBI:28938"/>
        <dbReference type="ChEBI" id="CHEBI:29985"/>
        <dbReference type="ChEBI" id="CHEBI:58359"/>
        <dbReference type="EC" id="3.5.1.2"/>
    </reaction>
</comment>
<dbReference type="Gene3D" id="3.40.50.880">
    <property type="match status" value="1"/>
</dbReference>
<keyword evidence="4 8" id="KW-0658">Purine biosynthesis</keyword>
<comment type="catalytic activity">
    <reaction evidence="8">
        <text>N(2)-formyl-N(1)-(5-phospho-beta-D-ribosyl)glycinamide + L-glutamine + ATP + H2O = 2-formamido-N(1)-(5-O-phospho-beta-D-ribosyl)acetamidine + L-glutamate + ADP + phosphate + H(+)</text>
        <dbReference type="Rhea" id="RHEA:17129"/>
        <dbReference type="ChEBI" id="CHEBI:15377"/>
        <dbReference type="ChEBI" id="CHEBI:15378"/>
        <dbReference type="ChEBI" id="CHEBI:29985"/>
        <dbReference type="ChEBI" id="CHEBI:30616"/>
        <dbReference type="ChEBI" id="CHEBI:43474"/>
        <dbReference type="ChEBI" id="CHEBI:58359"/>
        <dbReference type="ChEBI" id="CHEBI:147286"/>
        <dbReference type="ChEBI" id="CHEBI:147287"/>
        <dbReference type="ChEBI" id="CHEBI:456216"/>
        <dbReference type="EC" id="6.3.5.3"/>
    </reaction>
</comment>
<comment type="subunit">
    <text evidence="8">Part of the FGAM synthase complex composed of 1 PurL, 1 PurQ and 2 PurS subunits.</text>
</comment>
<dbReference type="GO" id="GO:0004642">
    <property type="term" value="F:phosphoribosylformylglycinamidine synthase activity"/>
    <property type="evidence" value="ECO:0007669"/>
    <property type="project" value="UniProtKB-UniRule"/>
</dbReference>
<dbReference type="RefSeq" id="WP_338202736.1">
    <property type="nucleotide sequence ID" value="NZ_JAEKNR010000145.1"/>
</dbReference>
<evidence type="ECO:0000256" key="4">
    <source>
        <dbReference type="ARBA" id="ARBA00022755"/>
    </source>
</evidence>
<evidence type="ECO:0000256" key="5">
    <source>
        <dbReference type="ARBA" id="ARBA00022801"/>
    </source>
</evidence>
<evidence type="ECO:0000256" key="7">
    <source>
        <dbReference type="ARBA" id="ARBA00022962"/>
    </source>
</evidence>
<comment type="caution">
    <text evidence="9">The sequence shown here is derived from an EMBL/GenBank/DDBJ whole genome shotgun (WGS) entry which is preliminary data.</text>
</comment>
<dbReference type="SUPFAM" id="SSF52317">
    <property type="entry name" value="Class I glutamine amidotransferase-like"/>
    <property type="match status" value="1"/>
</dbReference>
<dbReference type="PANTHER" id="PTHR47552:SF1">
    <property type="entry name" value="PHOSPHORIBOSYLFORMYLGLYCINAMIDINE SYNTHASE SUBUNIT PURQ"/>
    <property type="match status" value="1"/>
</dbReference>
<dbReference type="CDD" id="cd01740">
    <property type="entry name" value="GATase1_FGAR_AT"/>
    <property type="match status" value="1"/>
</dbReference>
<comment type="subcellular location">
    <subcellularLocation>
        <location evidence="8">Cytoplasm</location>
    </subcellularLocation>
</comment>
<dbReference type="EC" id="6.3.5.3" evidence="8"/>
<dbReference type="Proteomes" id="UP000612893">
    <property type="component" value="Unassembled WGS sequence"/>
</dbReference>
<keyword evidence="5 8" id="KW-0378">Hydrolase</keyword>
<reference evidence="9" key="1">
    <citation type="submission" date="2020-10" db="EMBL/GenBank/DDBJ databases">
        <title>Ca. Dormibacterota MAGs.</title>
        <authorList>
            <person name="Montgomery K."/>
        </authorList>
    </citation>
    <scope>NUCLEOTIDE SEQUENCE [LARGE SCALE GENOMIC DNA]</scope>
    <source>
        <strain evidence="9">SC8812_S17_10</strain>
    </source>
</reference>
<name>A0A934NE84_9BACT</name>
<evidence type="ECO:0000313" key="10">
    <source>
        <dbReference type="Proteomes" id="UP000612893"/>
    </source>
</evidence>
<dbReference type="GO" id="GO:0006189">
    <property type="term" value="P:'de novo' IMP biosynthetic process"/>
    <property type="evidence" value="ECO:0007669"/>
    <property type="project" value="UniProtKB-UniRule"/>
</dbReference>
<dbReference type="EMBL" id="JAEKNR010000145">
    <property type="protein sequence ID" value="MBJ7599242.1"/>
    <property type="molecule type" value="Genomic_DNA"/>
</dbReference>
<evidence type="ECO:0000256" key="1">
    <source>
        <dbReference type="ARBA" id="ARBA00022490"/>
    </source>
</evidence>
<keyword evidence="3 8" id="KW-0547">Nucleotide-binding</keyword>
<evidence type="ECO:0000256" key="8">
    <source>
        <dbReference type="HAMAP-Rule" id="MF_00421"/>
    </source>
</evidence>
<comment type="function">
    <text evidence="8">Part of the phosphoribosylformylglycinamidine synthase complex involved in the purines biosynthetic pathway. Catalyzes the ATP-dependent conversion of formylglycinamide ribonucleotide (FGAR) and glutamine to yield formylglycinamidine ribonucleotide (FGAM) and glutamate. The FGAM synthase complex is composed of three subunits. PurQ produces an ammonia molecule by converting glutamine to glutamate. PurL transfers the ammonia molecule to FGAR to form FGAM in an ATP-dependent manner. PurS interacts with PurQ and PurL and is thought to assist in the transfer of the ammonia molecule from PurQ to PurL.</text>
</comment>